<dbReference type="GO" id="GO:0043161">
    <property type="term" value="P:proteasome-mediated ubiquitin-dependent protein catabolic process"/>
    <property type="evidence" value="ECO:0007669"/>
    <property type="project" value="TreeGrafter"/>
</dbReference>
<dbReference type="AlphaFoldDB" id="A0A835LDS0"/>
<proteinExistence type="predicted"/>
<feature type="chain" id="PRO_5032276801" description="Ubiquitin-like domain-containing protein" evidence="1">
    <location>
        <begin position="20"/>
        <end position="334"/>
    </location>
</feature>
<name>A0A835LDS0_9MAGN</name>
<evidence type="ECO:0000313" key="3">
    <source>
        <dbReference type="EMBL" id="KAF9588084.1"/>
    </source>
</evidence>
<dbReference type="PROSITE" id="PS50053">
    <property type="entry name" value="UBIQUITIN_2"/>
    <property type="match status" value="3"/>
</dbReference>
<dbReference type="PANTHER" id="PTHR10621">
    <property type="entry name" value="UV EXCISION REPAIR PROTEIN RAD23"/>
    <property type="match status" value="1"/>
</dbReference>
<evidence type="ECO:0000313" key="4">
    <source>
        <dbReference type="Proteomes" id="UP000631114"/>
    </source>
</evidence>
<sequence length="334" mass="38265">MTRVQTILFSCFRCTLVMGQTIQQEGCSWSNLAEKRLTVLQPSLLMIDYVMKLSLLYCMCTYLFELDSLTRSKVAMKRLDCGSVICWSSSKGVGELTIEVNNREPVLAIKQQIEQLLGVQVAAQVLTVYGIELIDGLDLEDYPIIFDGTKIELAVRTTEPTLELQEKIHIAIKLSTRWINLEVDKSETVKHLKEKIHIIDGAPIKKITLFFSGIEMKEDHLHLCDYGICDQSEINMVYKNTSSMKAEPTSRIVSFMVQTSASLFNSAIIPLEMKDSTTVTELRKRLLDEKILPRDEYFFIHKQRIMQESCSLRWHGVENKDFLYVFKGTISREA</sequence>
<feature type="domain" description="Ubiquitin-like" evidence="2">
    <location>
        <begin position="72"/>
        <end position="144"/>
    </location>
</feature>
<dbReference type="GO" id="GO:0031593">
    <property type="term" value="F:polyubiquitin modification-dependent protein binding"/>
    <property type="evidence" value="ECO:0007669"/>
    <property type="project" value="TreeGrafter"/>
</dbReference>
<keyword evidence="4" id="KW-1185">Reference proteome</keyword>
<feature type="signal peptide" evidence="1">
    <location>
        <begin position="1"/>
        <end position="19"/>
    </location>
</feature>
<dbReference type="GO" id="GO:0043130">
    <property type="term" value="F:ubiquitin binding"/>
    <property type="evidence" value="ECO:0007669"/>
    <property type="project" value="TreeGrafter"/>
</dbReference>
<dbReference type="InterPro" id="IPR000626">
    <property type="entry name" value="Ubiquitin-like_dom"/>
</dbReference>
<reference evidence="3 4" key="1">
    <citation type="submission" date="2020-10" db="EMBL/GenBank/DDBJ databases">
        <title>The Coptis chinensis genome and diversification of protoberbering-type alkaloids.</title>
        <authorList>
            <person name="Wang B."/>
            <person name="Shu S."/>
            <person name="Song C."/>
            <person name="Liu Y."/>
        </authorList>
    </citation>
    <scope>NUCLEOTIDE SEQUENCE [LARGE SCALE GENOMIC DNA]</scope>
    <source>
        <strain evidence="3">HL-2020</strain>
        <tissue evidence="3">Leaf</tissue>
    </source>
</reference>
<protein>
    <recommendedName>
        <fullName evidence="2">Ubiquitin-like domain-containing protein</fullName>
    </recommendedName>
</protein>
<dbReference type="SUPFAM" id="SSF54236">
    <property type="entry name" value="Ubiquitin-like"/>
    <property type="match status" value="3"/>
</dbReference>
<organism evidence="3 4">
    <name type="scientific">Coptis chinensis</name>
    <dbReference type="NCBI Taxonomy" id="261450"/>
    <lineage>
        <taxon>Eukaryota</taxon>
        <taxon>Viridiplantae</taxon>
        <taxon>Streptophyta</taxon>
        <taxon>Embryophyta</taxon>
        <taxon>Tracheophyta</taxon>
        <taxon>Spermatophyta</taxon>
        <taxon>Magnoliopsida</taxon>
        <taxon>Ranunculales</taxon>
        <taxon>Ranunculaceae</taxon>
        <taxon>Coptidoideae</taxon>
        <taxon>Coptis</taxon>
    </lineage>
</organism>
<feature type="domain" description="Ubiquitin-like" evidence="2">
    <location>
        <begin position="168"/>
        <end position="243"/>
    </location>
</feature>
<feature type="domain" description="Ubiquitin-like" evidence="2">
    <location>
        <begin position="253"/>
        <end position="325"/>
    </location>
</feature>
<dbReference type="GO" id="GO:0005654">
    <property type="term" value="C:nucleoplasm"/>
    <property type="evidence" value="ECO:0007669"/>
    <property type="project" value="TreeGrafter"/>
</dbReference>
<comment type="caution">
    <text evidence="3">The sequence shown here is derived from an EMBL/GenBank/DDBJ whole genome shotgun (WGS) entry which is preliminary data.</text>
</comment>
<dbReference type="Gene3D" id="3.10.20.90">
    <property type="entry name" value="Phosphatidylinositol 3-kinase Catalytic Subunit, Chain A, domain 1"/>
    <property type="match status" value="3"/>
</dbReference>
<keyword evidence="1" id="KW-0732">Signal</keyword>
<evidence type="ECO:0000256" key="1">
    <source>
        <dbReference type="SAM" id="SignalP"/>
    </source>
</evidence>
<gene>
    <name evidence="3" type="ORF">IFM89_007325</name>
</gene>
<dbReference type="GO" id="GO:0005829">
    <property type="term" value="C:cytosol"/>
    <property type="evidence" value="ECO:0007669"/>
    <property type="project" value="TreeGrafter"/>
</dbReference>
<dbReference type="PANTHER" id="PTHR10621:SF0">
    <property type="entry name" value="UV EXCISION REPAIR PROTEIN RAD23"/>
    <property type="match status" value="1"/>
</dbReference>
<dbReference type="InterPro" id="IPR029071">
    <property type="entry name" value="Ubiquitin-like_domsf"/>
</dbReference>
<dbReference type="Proteomes" id="UP000631114">
    <property type="component" value="Unassembled WGS sequence"/>
</dbReference>
<dbReference type="EMBL" id="JADFTS010000009">
    <property type="protein sequence ID" value="KAF9588084.1"/>
    <property type="molecule type" value="Genomic_DNA"/>
</dbReference>
<dbReference type="CDD" id="cd17039">
    <property type="entry name" value="Ubl_ubiquitin_like"/>
    <property type="match status" value="2"/>
</dbReference>
<evidence type="ECO:0000259" key="2">
    <source>
        <dbReference type="PROSITE" id="PS50053"/>
    </source>
</evidence>
<dbReference type="OrthoDB" id="428577at2759"/>
<accession>A0A835LDS0</accession>
<dbReference type="SMART" id="SM00213">
    <property type="entry name" value="UBQ"/>
    <property type="match status" value="3"/>
</dbReference>
<dbReference type="GO" id="GO:0070628">
    <property type="term" value="F:proteasome binding"/>
    <property type="evidence" value="ECO:0007669"/>
    <property type="project" value="TreeGrafter"/>
</dbReference>
<dbReference type="Pfam" id="PF00240">
    <property type="entry name" value="ubiquitin"/>
    <property type="match status" value="2"/>
</dbReference>